<dbReference type="Gene3D" id="3.90.820.10">
    <property type="entry name" value="Structural Genomics, Unknown Function 30-nov-00 1gh9 Mol_id"/>
    <property type="match status" value="1"/>
</dbReference>
<dbReference type="Proteomes" id="UP001499884">
    <property type="component" value="Unassembled WGS sequence"/>
</dbReference>
<keyword evidence="3" id="KW-1185">Reference proteome</keyword>
<dbReference type="EMBL" id="BAABEP010000007">
    <property type="protein sequence ID" value="GAA3719853.1"/>
    <property type="molecule type" value="Genomic_DNA"/>
</dbReference>
<dbReference type="InterPro" id="IPR038020">
    <property type="entry name" value="MbtH-like_sf"/>
</dbReference>
<proteinExistence type="predicted"/>
<feature type="domain" description="MbtH-like" evidence="1">
    <location>
        <begin position="9"/>
        <end position="55"/>
    </location>
</feature>
<dbReference type="SUPFAM" id="SSF160582">
    <property type="entry name" value="MbtH-like"/>
    <property type="match status" value="1"/>
</dbReference>
<protein>
    <submittedName>
        <fullName evidence="2">MbtH family NRPS accessory protein</fullName>
    </submittedName>
</protein>
<organism evidence="2 3">
    <name type="scientific">Streptomyces tremellae</name>
    <dbReference type="NCBI Taxonomy" id="1124239"/>
    <lineage>
        <taxon>Bacteria</taxon>
        <taxon>Bacillati</taxon>
        <taxon>Actinomycetota</taxon>
        <taxon>Actinomycetes</taxon>
        <taxon>Kitasatosporales</taxon>
        <taxon>Streptomycetaceae</taxon>
        <taxon>Streptomyces</taxon>
    </lineage>
</organism>
<dbReference type="PANTHER" id="PTHR38444">
    <property type="entry name" value="ENTEROBACTIN BIOSYNTHESIS PROTEIN YBDZ"/>
    <property type="match status" value="1"/>
</dbReference>
<reference evidence="3" key="1">
    <citation type="journal article" date="2019" name="Int. J. Syst. Evol. Microbiol.">
        <title>The Global Catalogue of Microorganisms (GCM) 10K type strain sequencing project: providing services to taxonomists for standard genome sequencing and annotation.</title>
        <authorList>
            <consortium name="The Broad Institute Genomics Platform"/>
            <consortium name="The Broad Institute Genome Sequencing Center for Infectious Disease"/>
            <person name="Wu L."/>
            <person name="Ma J."/>
        </authorList>
    </citation>
    <scope>NUCLEOTIDE SEQUENCE [LARGE SCALE GENOMIC DNA]</scope>
    <source>
        <strain evidence="3">JCM 30846</strain>
    </source>
</reference>
<comment type="caution">
    <text evidence="2">The sequence shown here is derived from an EMBL/GenBank/DDBJ whole genome shotgun (WGS) entry which is preliminary data.</text>
</comment>
<accession>A0ABP7ELZ2</accession>
<dbReference type="RefSeq" id="WP_345643262.1">
    <property type="nucleotide sequence ID" value="NZ_BAABEP010000007.1"/>
</dbReference>
<dbReference type="PANTHER" id="PTHR38444:SF1">
    <property type="entry name" value="ENTEROBACTIN BIOSYNTHESIS PROTEIN YBDZ"/>
    <property type="match status" value="1"/>
</dbReference>
<dbReference type="InterPro" id="IPR037407">
    <property type="entry name" value="MLP_fam"/>
</dbReference>
<name>A0ABP7ELZ2_9ACTN</name>
<sequence length="69" mass="7829">MSSEPAPHAAEDRYTVVVNDEEQYSVWFADRTLPAGWRATGAQGTRQECLDHIEQVWTDLTPRSARAPR</sequence>
<evidence type="ECO:0000259" key="1">
    <source>
        <dbReference type="SMART" id="SM00923"/>
    </source>
</evidence>
<gene>
    <name evidence="2" type="ORF">GCM10023082_16610</name>
</gene>
<evidence type="ECO:0000313" key="3">
    <source>
        <dbReference type="Proteomes" id="UP001499884"/>
    </source>
</evidence>
<evidence type="ECO:0000313" key="2">
    <source>
        <dbReference type="EMBL" id="GAA3719853.1"/>
    </source>
</evidence>
<dbReference type="SMART" id="SM00923">
    <property type="entry name" value="MbtH"/>
    <property type="match status" value="1"/>
</dbReference>
<dbReference type="Pfam" id="PF03621">
    <property type="entry name" value="MbtH"/>
    <property type="match status" value="1"/>
</dbReference>
<dbReference type="InterPro" id="IPR005153">
    <property type="entry name" value="MbtH-like_dom"/>
</dbReference>